<dbReference type="PANTHER" id="PTHR35492:SF1">
    <property type="entry name" value="TRANSDUCIN_WD40 REPEAT-LIKE SUPERFAMILY PROTEIN"/>
    <property type="match status" value="1"/>
</dbReference>
<dbReference type="EMBL" id="JBBNAE010000002">
    <property type="protein sequence ID" value="KAK9146350.1"/>
    <property type="molecule type" value="Genomic_DNA"/>
</dbReference>
<feature type="compositionally biased region" description="Low complexity" evidence="1">
    <location>
        <begin position="109"/>
        <end position="120"/>
    </location>
</feature>
<organism evidence="3 4">
    <name type="scientific">Stephania japonica</name>
    <dbReference type="NCBI Taxonomy" id="461633"/>
    <lineage>
        <taxon>Eukaryota</taxon>
        <taxon>Viridiplantae</taxon>
        <taxon>Streptophyta</taxon>
        <taxon>Embryophyta</taxon>
        <taxon>Tracheophyta</taxon>
        <taxon>Spermatophyta</taxon>
        <taxon>Magnoliopsida</taxon>
        <taxon>Ranunculales</taxon>
        <taxon>Menispermaceae</taxon>
        <taxon>Menispermoideae</taxon>
        <taxon>Cissampelideae</taxon>
        <taxon>Stephania</taxon>
    </lineage>
</organism>
<comment type="caution">
    <text evidence="3">The sequence shown here is derived from an EMBL/GenBank/DDBJ whole genome shotgun (WGS) entry which is preliminary data.</text>
</comment>
<feature type="region of interest" description="Disordered" evidence="1">
    <location>
        <begin position="1"/>
        <end position="165"/>
    </location>
</feature>
<feature type="compositionally biased region" description="Basic and acidic residues" evidence="1">
    <location>
        <begin position="425"/>
        <end position="436"/>
    </location>
</feature>
<reference evidence="3 4" key="1">
    <citation type="submission" date="2024-01" db="EMBL/GenBank/DDBJ databases">
        <title>Genome assemblies of Stephania.</title>
        <authorList>
            <person name="Yang L."/>
        </authorList>
    </citation>
    <scope>NUCLEOTIDE SEQUENCE [LARGE SCALE GENOMIC DNA]</scope>
    <source>
        <strain evidence="3">QJT</strain>
        <tissue evidence="3">Leaf</tissue>
    </source>
</reference>
<feature type="region of interest" description="Disordered" evidence="1">
    <location>
        <begin position="468"/>
        <end position="502"/>
    </location>
</feature>
<dbReference type="SUPFAM" id="SSF50998">
    <property type="entry name" value="Quinoprotein alcohol dehydrogenase-like"/>
    <property type="match status" value="1"/>
</dbReference>
<evidence type="ECO:0000313" key="3">
    <source>
        <dbReference type="EMBL" id="KAK9146350.1"/>
    </source>
</evidence>
<feature type="compositionally biased region" description="Low complexity" evidence="1">
    <location>
        <begin position="84"/>
        <end position="102"/>
    </location>
</feature>
<gene>
    <name evidence="3" type="ORF">Sjap_006253</name>
</gene>
<dbReference type="PANTHER" id="PTHR35492">
    <property type="entry name" value="TRANSDUCIN/WD40 REPEAT-LIKE SUPERFAMILY PROTEIN"/>
    <property type="match status" value="1"/>
</dbReference>
<dbReference type="AlphaFoldDB" id="A0AAP0PLU1"/>
<evidence type="ECO:0000313" key="4">
    <source>
        <dbReference type="Proteomes" id="UP001417504"/>
    </source>
</evidence>
<feature type="compositionally biased region" description="Basic and acidic residues" evidence="1">
    <location>
        <begin position="121"/>
        <end position="131"/>
    </location>
</feature>
<dbReference type="Pfam" id="PF25465">
    <property type="entry name" value="Beta-prop_At4g14310"/>
    <property type="match status" value="1"/>
</dbReference>
<sequence>MSSLAVNPRRVKERGGASGRASAPKPSKPLTPISEKASSAGKENLRSTSASRASSVASQKMAVVARPVPIPRIDKSKEGGVRWSTSSIPRGRSSSPSDFSRFQSDRMSRVSSSDRSAARGAADRVNGERNVRSGCRVLPRSQSQKANGSSSLRVSHGTENGIRGLGDCKDNRVVVNHSTDYAENIGKCLSNDLKVSSENSTILSQKLLGVPNLRLNSEKEVVINLGSCKDKVGSDGSSQKRSDFAQVSESFKEKNGVNLTLKDDGVSQKSLDSSRVSEDIQEKNCVDLKVKDVVEGAVEVDKVIEESGDAICFESKGVKERTLSRSKVVENVSLKGKANGEENKGVRAINKYQSKLHEKLAYLEGKVKRIAYDIKRTKEMLDMNNPDSSKVVILDIQDKISGIEKAMGHVVKENPIGADSSEVPKNAEGDSQKNKSLETSQHSQTDHSKISVKGLSPEELEARLFPHHKLLKNRGSSNTSKTNSQECQSVATKASASQKSEDAMSIPIDENPIALEFLASLEKNPSKVSIMDEHANSIMSEIQEMDGNTSSGANDELSTVVVASCGEEIRLTTDETLDEFYDQENNPEMLVNEETEDINMDQLHEIGCKASTGGWFVSEGESVLLAHDDGSCTFYDIANCEEKNEYRPPRGVAPNIWGDCWLIRAPGADGCSGRYVVAASSGSTLESGFCSWDFYSKDVRAFHLEDEKVNSTRTVLGPLSNRGLYRRNVLPAATAPENSQWWYKPCGPLLVSAASAQNAVNLYDIRDGEHVMKWEAQKAVTMMDYSSPLHWRNRGKVVIAETEAITLWDVNSLNPQALLSVSLFGRKVLALHVHNTDAELGGGVRRRVSSSEVDGNDGVFCTQDSVNVLDFRLPSGVGLKISKLGVTVQSIFSRGDSVFLGCCDGRSAGREQVRSCIQQFSIRKGRLISTYSLPESKTHFHHSAISQVWGNSDIVMGVSGLGLFVFDNLQDDGMASFGIDHSKAQPVREIIGPDDLYLPSFDYLSSRVLVISRDRPALWRYLA</sequence>
<dbReference type="InterPro" id="IPR045289">
    <property type="entry name" value="At4g14310-like"/>
</dbReference>
<protein>
    <recommendedName>
        <fullName evidence="2">At4g14310 8-bladed propeller domain-containing protein</fullName>
    </recommendedName>
</protein>
<accession>A0AAP0PLU1</accession>
<feature type="compositionally biased region" description="Low complexity" evidence="1">
    <location>
        <begin position="46"/>
        <end position="58"/>
    </location>
</feature>
<evidence type="ECO:0000259" key="2">
    <source>
        <dbReference type="Pfam" id="PF25465"/>
    </source>
</evidence>
<evidence type="ECO:0000256" key="1">
    <source>
        <dbReference type="SAM" id="MobiDB-lite"/>
    </source>
</evidence>
<feature type="domain" description="At4g14310 8-bladed propeller" evidence="2">
    <location>
        <begin position="735"/>
        <end position="1018"/>
    </location>
</feature>
<name>A0AAP0PLU1_9MAGN</name>
<dbReference type="Proteomes" id="UP001417504">
    <property type="component" value="Unassembled WGS sequence"/>
</dbReference>
<feature type="compositionally biased region" description="Polar residues" evidence="1">
    <location>
        <begin position="140"/>
        <end position="153"/>
    </location>
</feature>
<feature type="compositionally biased region" description="Polar residues" evidence="1">
    <location>
        <begin position="474"/>
        <end position="498"/>
    </location>
</feature>
<feature type="region of interest" description="Disordered" evidence="1">
    <location>
        <begin position="414"/>
        <end position="455"/>
    </location>
</feature>
<dbReference type="InterPro" id="IPR011047">
    <property type="entry name" value="Quinoprotein_ADH-like_sf"/>
</dbReference>
<proteinExistence type="predicted"/>
<dbReference type="InterPro" id="IPR057442">
    <property type="entry name" value="Beta-prop_At4g14310"/>
</dbReference>
<keyword evidence="4" id="KW-1185">Reference proteome</keyword>